<proteinExistence type="predicted"/>
<organism evidence="1 2">
    <name type="scientific">Microbotryum saponariae</name>
    <dbReference type="NCBI Taxonomy" id="289078"/>
    <lineage>
        <taxon>Eukaryota</taxon>
        <taxon>Fungi</taxon>
        <taxon>Dikarya</taxon>
        <taxon>Basidiomycota</taxon>
        <taxon>Pucciniomycotina</taxon>
        <taxon>Microbotryomycetes</taxon>
        <taxon>Microbotryales</taxon>
        <taxon>Microbotryaceae</taxon>
        <taxon>Microbotryum</taxon>
    </lineage>
</organism>
<dbReference type="EMBL" id="FMWP01000016">
    <property type="protein sequence ID" value="SCZ91687.1"/>
    <property type="molecule type" value="Genomic_DNA"/>
</dbReference>
<evidence type="ECO:0000313" key="1">
    <source>
        <dbReference type="EMBL" id="SCZ91687.1"/>
    </source>
</evidence>
<evidence type="ECO:0000313" key="2">
    <source>
        <dbReference type="Proteomes" id="UP000249723"/>
    </source>
</evidence>
<dbReference type="AlphaFoldDB" id="A0A2X0NJC4"/>
<keyword evidence="2" id="KW-1185">Reference proteome</keyword>
<gene>
    <name evidence="1" type="ORF">BZ3500_MVSOF-1268-A1-R1_CHR5-1G07606</name>
</gene>
<protein>
    <submittedName>
        <fullName evidence="1">BZ3500_MvSof-1268-A1-R1_Chr5-1g07606 protein</fullName>
    </submittedName>
</protein>
<dbReference type="Proteomes" id="UP000249723">
    <property type="component" value="Unassembled WGS sequence"/>
</dbReference>
<sequence>MASLTCSPVVASPLNAVDTTPTLELVPGSEQVANFTKRAISGPPTLDYIPTSILTRGVSHIVLPSITIPSGRGLYKWGDTINLRWKPTKYPKYTNLWFEVSMNTGAGVTGELLKMPPRNGREVDPD</sequence>
<reference evidence="2" key="1">
    <citation type="submission" date="2016-10" db="EMBL/GenBank/DDBJ databases">
        <authorList>
            <person name="Jeantristanb JTB J.-T."/>
            <person name="Ricardo R."/>
        </authorList>
    </citation>
    <scope>NUCLEOTIDE SEQUENCE [LARGE SCALE GENOMIC DNA]</scope>
</reference>
<name>A0A2X0NJC4_9BASI</name>
<accession>A0A2X0NJC4</accession>